<dbReference type="PANTHER" id="PTHR32063">
    <property type="match status" value="1"/>
</dbReference>
<proteinExistence type="predicted"/>
<dbReference type="SUPFAM" id="SSF82866">
    <property type="entry name" value="Multidrug efflux transporter AcrB transmembrane domain"/>
    <property type="match status" value="2"/>
</dbReference>
<dbReference type="Gene3D" id="3.30.2090.10">
    <property type="entry name" value="Multidrug efflux transporter AcrB TolC docking domain, DN and DC subdomains"/>
    <property type="match status" value="2"/>
</dbReference>
<dbReference type="RefSeq" id="WP_379978891.1">
    <property type="nucleotide sequence ID" value="NZ_JBHSFV010000006.1"/>
</dbReference>
<dbReference type="Gene3D" id="3.30.70.1440">
    <property type="entry name" value="Multidrug efflux transporter AcrB pore domain"/>
    <property type="match status" value="1"/>
</dbReference>
<evidence type="ECO:0000256" key="1">
    <source>
        <dbReference type="SAM" id="Phobius"/>
    </source>
</evidence>
<gene>
    <name evidence="2" type="ORF">ACFO3O_11510</name>
</gene>
<feature type="transmembrane region" description="Helical" evidence="1">
    <location>
        <begin position="1004"/>
        <end position="1028"/>
    </location>
</feature>
<feature type="transmembrane region" description="Helical" evidence="1">
    <location>
        <begin position="504"/>
        <end position="524"/>
    </location>
</feature>
<feature type="transmembrane region" description="Helical" evidence="1">
    <location>
        <begin position="880"/>
        <end position="899"/>
    </location>
</feature>
<protein>
    <submittedName>
        <fullName evidence="2">Efflux RND transporter permease subunit</fullName>
    </submittedName>
</protein>
<dbReference type="Gene3D" id="3.30.70.1320">
    <property type="entry name" value="Multidrug efflux transporter AcrB pore domain like"/>
    <property type="match status" value="1"/>
</dbReference>
<keyword evidence="1" id="KW-1133">Transmembrane helix</keyword>
<dbReference type="SUPFAM" id="SSF82714">
    <property type="entry name" value="Multidrug efflux transporter AcrB TolC docking domain, DN and DC subdomains"/>
    <property type="match status" value="1"/>
</dbReference>
<feature type="transmembrane region" description="Helical" evidence="1">
    <location>
        <begin position="352"/>
        <end position="373"/>
    </location>
</feature>
<reference evidence="3" key="1">
    <citation type="journal article" date="2019" name="Int. J. Syst. Evol. Microbiol.">
        <title>The Global Catalogue of Microorganisms (GCM) 10K type strain sequencing project: providing services to taxonomists for standard genome sequencing and annotation.</title>
        <authorList>
            <consortium name="The Broad Institute Genomics Platform"/>
            <consortium name="The Broad Institute Genome Sequencing Center for Infectious Disease"/>
            <person name="Wu L."/>
            <person name="Ma J."/>
        </authorList>
    </citation>
    <scope>NUCLEOTIDE SEQUENCE [LARGE SCALE GENOMIC DNA]</scope>
    <source>
        <strain evidence="3">YJ-61-S</strain>
    </source>
</reference>
<feature type="transmembrane region" description="Helical" evidence="1">
    <location>
        <begin position="411"/>
        <end position="432"/>
    </location>
</feature>
<dbReference type="PANTHER" id="PTHR32063:SF0">
    <property type="entry name" value="SWARMING MOTILITY PROTEIN SWRC"/>
    <property type="match status" value="1"/>
</dbReference>
<dbReference type="EMBL" id="JBHSFV010000006">
    <property type="protein sequence ID" value="MFC4634539.1"/>
    <property type="molecule type" value="Genomic_DNA"/>
</dbReference>
<evidence type="ECO:0000313" key="3">
    <source>
        <dbReference type="Proteomes" id="UP001596043"/>
    </source>
</evidence>
<evidence type="ECO:0000313" key="2">
    <source>
        <dbReference type="EMBL" id="MFC4634539.1"/>
    </source>
</evidence>
<feature type="transmembrane region" description="Helical" evidence="1">
    <location>
        <begin position="906"/>
        <end position="926"/>
    </location>
</feature>
<feature type="transmembrane region" description="Helical" evidence="1">
    <location>
        <begin position="444"/>
        <end position="466"/>
    </location>
</feature>
<organism evidence="2 3">
    <name type="scientific">Dokdonia ponticola</name>
    <dbReference type="NCBI Taxonomy" id="2041041"/>
    <lineage>
        <taxon>Bacteria</taxon>
        <taxon>Pseudomonadati</taxon>
        <taxon>Bacteroidota</taxon>
        <taxon>Flavobacteriia</taxon>
        <taxon>Flavobacteriales</taxon>
        <taxon>Flavobacteriaceae</taxon>
        <taxon>Dokdonia</taxon>
    </lineage>
</organism>
<dbReference type="InterPro" id="IPR001036">
    <property type="entry name" value="Acrflvin-R"/>
</dbReference>
<keyword evidence="3" id="KW-1185">Reference proteome</keyword>
<keyword evidence="1" id="KW-0472">Membrane</keyword>
<dbReference type="InterPro" id="IPR027463">
    <property type="entry name" value="AcrB_DN_DC_subdom"/>
</dbReference>
<dbReference type="SUPFAM" id="SSF82693">
    <property type="entry name" value="Multidrug efflux transporter AcrB pore domain, PN1, PN2, PC1 and PC2 subdomains"/>
    <property type="match status" value="1"/>
</dbReference>
<name>A0ABV9HX25_9FLAO</name>
<keyword evidence="1" id="KW-0812">Transmembrane</keyword>
<accession>A0ABV9HX25</accession>
<feature type="transmembrane region" description="Helical" evidence="1">
    <location>
        <begin position="379"/>
        <end position="399"/>
    </location>
</feature>
<dbReference type="Proteomes" id="UP001596043">
    <property type="component" value="Unassembled WGS sequence"/>
</dbReference>
<sequence>MKISSFKICIITGILTALGFLVIPQLSVKLNPSTTLPSITVSYSWPNASPYALERDITSILEGGFSTLRGLEKVTSRSSKNRGYITLTFDKFTDIDIARFETATIIRQVYKQLPERVSYPTLSVNRPDDDEARAFMSYSINAPLPPFEIQDFVKTQIEPIIGGIADIDQVRVYGAQPKEFLITYKNVELQALGLAKQDLVNALQQAYERTSLGELNYQDQFITLAVQPDDSYLNWHIPIKKVGDRILYIDDVTTIKEQEQEATNYYRINGNNAITMALYAVKTANTIALKKEVEASIAALRKTMPSEINIIKTQDTTVYLQKELGKIYERSAYTVLILLLFILMVSRSFKYLLVSVLSLLANIGVAFLCYYFSGVEIQLYSLAGITISLGLIIDNAIVMIDHLRHQKNKNVFIPILASTLTTVGALSIINFLDDAYKVNLVDFAKVMIINLGISLAIALYLIPALLEKIPFREKIISLKAKKRKERFYVGYERFLRFCLRFKKWAIVGIILIFGIPFFMLPQTLEENDTWYQKAYNSTLGNEWFREEIRPHIDTYLGGSFRLFSYYTFESAYYGRNEETKLFVTAAMEKGATVHQMNEVFIGIENYLNTFPEIGQYTTQVSSGDFARIEIVFKEGYANSSFPFILKSRLIRKALDFGGIDWNIYGVGKGFNNGGGVNDPVNFSVLAKGYNYDQLNSWADSLKVTLEKHPRVQKVLITDNNYWLRKPSYEYRFTIDKEQLALNSLSPQSMINELGNVTLQKQQDLNLTISGISTAVRFEAQEANAFDIWHIKNSPLDSLASPVSLKEMVTITKEREEESIDKENQEYLRKVKFQYTGSAKFGNKFLTKTLDSLQVKLPLGYSFERDNQNWFLLQGKENKQYAWLLLLVLGIIYTICAILFESFKQPFIILSVIPISFIGVFLTFYLFDFNFDQGGLASFVLLSGITVNASIFIVNDFNKLIKNERGSSLQHYIQAFNQKIFPILLTVISTILGFIPFVKDGQNEVFWFALGVGTIGGLVFSLVGILLYLPLFSLKSKTLDI</sequence>
<feature type="transmembrane region" description="Helical" evidence="1">
    <location>
        <begin position="978"/>
        <end position="998"/>
    </location>
</feature>
<feature type="transmembrane region" description="Helical" evidence="1">
    <location>
        <begin position="327"/>
        <end position="345"/>
    </location>
</feature>
<dbReference type="Gene3D" id="1.20.1640.10">
    <property type="entry name" value="Multidrug efflux transporter AcrB transmembrane domain"/>
    <property type="match status" value="3"/>
</dbReference>
<dbReference type="PRINTS" id="PR00702">
    <property type="entry name" value="ACRIFLAVINRP"/>
</dbReference>
<dbReference type="Pfam" id="PF00873">
    <property type="entry name" value="ACR_tran"/>
    <property type="match status" value="2"/>
</dbReference>
<dbReference type="Gene3D" id="3.30.70.1430">
    <property type="entry name" value="Multidrug efflux transporter AcrB pore domain"/>
    <property type="match status" value="2"/>
</dbReference>
<comment type="caution">
    <text evidence="2">The sequence shown here is derived from an EMBL/GenBank/DDBJ whole genome shotgun (WGS) entry which is preliminary data.</text>
</comment>
<feature type="transmembrane region" description="Helical" evidence="1">
    <location>
        <begin position="938"/>
        <end position="957"/>
    </location>
</feature>